<evidence type="ECO:0000313" key="1">
    <source>
        <dbReference type="EMBL" id="GAA1244673.1"/>
    </source>
</evidence>
<organism evidence="1 2">
    <name type="scientific">Kitasatospora nipponensis</name>
    <dbReference type="NCBI Taxonomy" id="258049"/>
    <lineage>
        <taxon>Bacteria</taxon>
        <taxon>Bacillati</taxon>
        <taxon>Actinomycetota</taxon>
        <taxon>Actinomycetes</taxon>
        <taxon>Kitasatosporales</taxon>
        <taxon>Streptomycetaceae</taxon>
        <taxon>Kitasatospora</taxon>
    </lineage>
</organism>
<dbReference type="Proteomes" id="UP001500037">
    <property type="component" value="Unassembled WGS sequence"/>
</dbReference>
<comment type="caution">
    <text evidence="1">The sequence shown here is derived from an EMBL/GenBank/DDBJ whole genome shotgun (WGS) entry which is preliminary data.</text>
</comment>
<dbReference type="EMBL" id="BAAALF010000068">
    <property type="protein sequence ID" value="GAA1244673.1"/>
    <property type="molecule type" value="Genomic_DNA"/>
</dbReference>
<gene>
    <name evidence="1" type="ORF">GCM10009665_39430</name>
</gene>
<name>A0ABN1WE41_9ACTN</name>
<evidence type="ECO:0000313" key="2">
    <source>
        <dbReference type="Proteomes" id="UP001500037"/>
    </source>
</evidence>
<reference evidence="1 2" key="1">
    <citation type="journal article" date="2019" name="Int. J. Syst. Evol. Microbiol.">
        <title>The Global Catalogue of Microorganisms (GCM) 10K type strain sequencing project: providing services to taxonomists for standard genome sequencing and annotation.</title>
        <authorList>
            <consortium name="The Broad Institute Genomics Platform"/>
            <consortium name="The Broad Institute Genome Sequencing Center for Infectious Disease"/>
            <person name="Wu L."/>
            <person name="Ma J."/>
        </authorList>
    </citation>
    <scope>NUCLEOTIDE SEQUENCE [LARGE SCALE GENOMIC DNA]</scope>
    <source>
        <strain evidence="1 2">JCM 13004</strain>
    </source>
</reference>
<keyword evidence="2" id="KW-1185">Reference proteome</keyword>
<dbReference type="RefSeq" id="WP_344443070.1">
    <property type="nucleotide sequence ID" value="NZ_BAAALF010000068.1"/>
</dbReference>
<proteinExistence type="predicted"/>
<protein>
    <submittedName>
        <fullName evidence="1">Uncharacterized protein</fullName>
    </submittedName>
</protein>
<sequence length="123" mass="13291">MSVTGEGFTLCGIDQRKPGLFNVTVCGDVAKARTVLEDRFPGQTVLVAYRAGDGGAHIPQELVVRYWVNRTTGDGFTISSTRITGSGKIEVGVDGDLDKARKVLDQQFPDWTGVHEEQASHAL</sequence>
<accession>A0ABN1WE41</accession>